<evidence type="ECO:0000256" key="3">
    <source>
        <dbReference type="HAMAP-Rule" id="MF_01678"/>
    </source>
</evidence>
<organism evidence="4 5">
    <name type="scientific">Candidatus Avidehalobacter gallistercoris</name>
    <dbReference type="NCBI Taxonomy" id="2840694"/>
    <lineage>
        <taxon>Bacteria</taxon>
        <taxon>Bacillati</taxon>
        <taxon>Bacillota</taxon>
        <taxon>Clostridia</taxon>
        <taxon>Eubacteriales</taxon>
        <taxon>Peptococcaceae</taxon>
        <taxon>Peptococcaceae incertae sedis</taxon>
        <taxon>Candidatus Avidehalobacter</taxon>
    </lineage>
</organism>
<comment type="catalytic activity">
    <reaction evidence="2 3">
        <text>5-(methylsulfanyl)-alpha-D-ribose 1-phosphate = 5-(methylsulfanyl)-D-ribulose 1-phosphate</text>
        <dbReference type="Rhea" id="RHEA:19989"/>
        <dbReference type="ChEBI" id="CHEBI:58533"/>
        <dbReference type="ChEBI" id="CHEBI:58548"/>
        <dbReference type="EC" id="5.3.1.23"/>
    </reaction>
</comment>
<dbReference type="InterPro" id="IPR000649">
    <property type="entry name" value="IF-2B-related"/>
</dbReference>
<dbReference type="NCBIfam" id="TIGR00524">
    <property type="entry name" value="eIF-2B_rel"/>
    <property type="match status" value="1"/>
</dbReference>
<protein>
    <recommendedName>
        <fullName evidence="3">Methylthioribose-1-phosphate isomerase</fullName>
        <shortName evidence="3">M1Pi</shortName>
        <shortName evidence="3">MTR-1-P isomerase</shortName>
        <ecNumber evidence="3">5.3.1.23</ecNumber>
    </recommendedName>
    <alternativeName>
        <fullName evidence="3">S-methyl-5-thioribose-1-phosphate isomerase</fullName>
    </alternativeName>
</protein>
<reference evidence="4" key="2">
    <citation type="journal article" date="2021" name="PeerJ">
        <title>Extensive microbial diversity within the chicken gut microbiome revealed by metagenomics and culture.</title>
        <authorList>
            <person name="Gilroy R."/>
            <person name="Ravi A."/>
            <person name="Getino M."/>
            <person name="Pursley I."/>
            <person name="Horton D.L."/>
            <person name="Alikhan N.F."/>
            <person name="Baker D."/>
            <person name="Gharbi K."/>
            <person name="Hall N."/>
            <person name="Watson M."/>
            <person name="Adriaenssens E.M."/>
            <person name="Foster-Nyarko E."/>
            <person name="Jarju S."/>
            <person name="Secka A."/>
            <person name="Antonio M."/>
            <person name="Oren A."/>
            <person name="Chaudhuri R.R."/>
            <person name="La Ragione R."/>
            <person name="Hildebrand F."/>
            <person name="Pallen M.J."/>
        </authorList>
    </citation>
    <scope>NUCLEOTIDE SEQUENCE</scope>
    <source>
        <strain evidence="4">2830</strain>
    </source>
</reference>
<dbReference type="AlphaFoldDB" id="A0A9D1KZ66"/>
<dbReference type="GO" id="GO:0046523">
    <property type="term" value="F:S-methyl-5-thioribose-1-phosphate isomerase activity"/>
    <property type="evidence" value="ECO:0007669"/>
    <property type="project" value="UniProtKB-UniRule"/>
</dbReference>
<dbReference type="InterPro" id="IPR011559">
    <property type="entry name" value="Initiation_fac_2B_a/b/d"/>
</dbReference>
<accession>A0A9D1KZ66</accession>
<name>A0A9D1KZ66_9FIRM</name>
<proteinExistence type="inferred from homology"/>
<feature type="binding site" evidence="3">
    <location>
        <position position="95"/>
    </location>
    <ligand>
        <name>substrate</name>
    </ligand>
</feature>
<feature type="binding site" evidence="3">
    <location>
        <begin position="52"/>
        <end position="54"/>
    </location>
    <ligand>
        <name>substrate</name>
    </ligand>
</feature>
<evidence type="ECO:0000256" key="2">
    <source>
        <dbReference type="ARBA" id="ARBA00052401"/>
    </source>
</evidence>
<dbReference type="InterPro" id="IPR005251">
    <property type="entry name" value="IF-M1Pi"/>
</dbReference>
<dbReference type="PANTHER" id="PTHR43475">
    <property type="entry name" value="METHYLTHIORIBOSE-1-PHOSPHATE ISOMERASE"/>
    <property type="match status" value="1"/>
</dbReference>
<dbReference type="InterPro" id="IPR037171">
    <property type="entry name" value="NagB/RpiA_transferase-like"/>
</dbReference>
<dbReference type="Gene3D" id="1.20.120.420">
    <property type="entry name" value="translation initiation factor eif-2b, domain 1"/>
    <property type="match status" value="1"/>
</dbReference>
<evidence type="ECO:0000313" key="5">
    <source>
        <dbReference type="Proteomes" id="UP000824124"/>
    </source>
</evidence>
<dbReference type="GO" id="GO:0019509">
    <property type="term" value="P:L-methionine salvage from methylthioadenosine"/>
    <property type="evidence" value="ECO:0007669"/>
    <property type="project" value="UniProtKB-UniRule"/>
</dbReference>
<keyword evidence="3" id="KW-0486">Methionine biosynthesis</keyword>
<dbReference type="NCBIfam" id="NF004326">
    <property type="entry name" value="PRK05720.1"/>
    <property type="match status" value="1"/>
</dbReference>
<dbReference type="InterPro" id="IPR042529">
    <property type="entry name" value="IF_2B-like_C"/>
</dbReference>
<dbReference type="FunFam" id="1.20.120.420:FF:000003">
    <property type="entry name" value="Methylthioribose-1-phosphate isomerase"/>
    <property type="match status" value="1"/>
</dbReference>
<dbReference type="FunFam" id="3.40.50.10470:FF:000006">
    <property type="entry name" value="Methylthioribose-1-phosphate isomerase"/>
    <property type="match status" value="1"/>
</dbReference>
<sequence>MTEQNDFRTVSLDKSGTKLRIIDQNMLPNSVVWLELDEIEQVWQAIRTLAVRGAPAIGVAAAIGLAVSAANIRAKDFAEFYQQFCRMKAYLATARPTAVNLSWALERLKQVVLQNKQYDPLTIKGALLVEAEAIADEDVACCRAIGEAGLPLLAGVRSVLTHCNAGRLAAVQYGTALAPLYLAKEQGQDIRVFVDETRPLLQGARLTAWELNQAGIGVTLLCDNMAAAVMAQGWVDAVIVGADRIAANGDTANKIGTSGLAILADSFGIPLYVAAPGSTIDLACASGSDIVVENRDPSEVTELWFRQPMAPAGIDVFNPAFDVTPAKRISAIITDRGVIKPPFAKNLAAVFGK</sequence>
<dbReference type="Gene3D" id="3.40.50.10470">
    <property type="entry name" value="Translation initiation factor eif-2b, domain 2"/>
    <property type="match status" value="1"/>
</dbReference>
<feature type="binding site" evidence="3">
    <location>
        <position position="202"/>
    </location>
    <ligand>
        <name>substrate</name>
    </ligand>
</feature>
<feature type="site" description="Transition state stabilizer" evidence="3">
    <location>
        <position position="163"/>
    </location>
</feature>
<feature type="binding site" evidence="3">
    <location>
        <begin position="253"/>
        <end position="254"/>
    </location>
    <ligand>
        <name>substrate</name>
    </ligand>
</feature>
<gene>
    <name evidence="3 4" type="primary">mtnA</name>
    <name evidence="4" type="ORF">IAB00_07315</name>
</gene>
<comment type="caution">
    <text evidence="4">The sequence shown here is derived from an EMBL/GenBank/DDBJ whole genome shotgun (WGS) entry which is preliminary data.</text>
</comment>
<dbReference type="SUPFAM" id="SSF100950">
    <property type="entry name" value="NagB/RpiA/CoA transferase-like"/>
    <property type="match status" value="1"/>
</dbReference>
<comment type="pathway">
    <text evidence="3">Amino-acid biosynthesis; L-methionine biosynthesis via salvage pathway; L-methionine from S-methyl-5-thio-alpha-D-ribose 1-phosphate: step 1/6.</text>
</comment>
<comment type="similarity">
    <text evidence="3">Belongs to the EIF-2B alpha/beta/delta subunits family. MtnA subfamily.</text>
</comment>
<keyword evidence="3" id="KW-0028">Amino-acid biosynthesis</keyword>
<evidence type="ECO:0000256" key="1">
    <source>
        <dbReference type="ARBA" id="ARBA00023235"/>
    </source>
</evidence>
<dbReference type="Pfam" id="PF01008">
    <property type="entry name" value="IF-2B"/>
    <property type="match status" value="1"/>
</dbReference>
<feature type="active site" description="Proton donor" evidence="3">
    <location>
        <position position="243"/>
    </location>
</feature>
<dbReference type="EMBL" id="DVMH01000037">
    <property type="protein sequence ID" value="HIU11023.1"/>
    <property type="molecule type" value="Genomic_DNA"/>
</dbReference>
<dbReference type="InterPro" id="IPR027363">
    <property type="entry name" value="M1Pi_N"/>
</dbReference>
<dbReference type="NCBIfam" id="TIGR00512">
    <property type="entry name" value="salvage_mtnA"/>
    <property type="match status" value="1"/>
</dbReference>
<dbReference type="PANTHER" id="PTHR43475:SF1">
    <property type="entry name" value="METHYLTHIORIBOSE-1-PHOSPHATE ISOMERASE"/>
    <property type="match status" value="1"/>
</dbReference>
<dbReference type="Proteomes" id="UP000824124">
    <property type="component" value="Unassembled WGS sequence"/>
</dbReference>
<evidence type="ECO:0000313" key="4">
    <source>
        <dbReference type="EMBL" id="HIU11023.1"/>
    </source>
</evidence>
<comment type="function">
    <text evidence="3">Catalyzes the interconversion of methylthioribose-1-phosphate (MTR-1-P) into methylthioribulose-1-phosphate (MTRu-1-P).</text>
</comment>
<keyword evidence="1 3" id="KW-0413">Isomerase</keyword>
<reference evidence="4" key="1">
    <citation type="submission" date="2020-10" db="EMBL/GenBank/DDBJ databases">
        <authorList>
            <person name="Gilroy R."/>
        </authorList>
    </citation>
    <scope>NUCLEOTIDE SEQUENCE</scope>
    <source>
        <strain evidence="4">2830</strain>
    </source>
</reference>
<dbReference type="HAMAP" id="MF_01678">
    <property type="entry name" value="Salvage_MtnA"/>
    <property type="match status" value="1"/>
</dbReference>
<dbReference type="EC" id="5.3.1.23" evidence="3"/>